<proteinExistence type="predicted"/>
<dbReference type="Gene3D" id="1.10.510.10">
    <property type="entry name" value="Transferase(Phosphotransferase) domain 1"/>
    <property type="match status" value="1"/>
</dbReference>
<dbReference type="GO" id="GO:0004672">
    <property type="term" value="F:protein kinase activity"/>
    <property type="evidence" value="ECO:0007669"/>
    <property type="project" value="InterPro"/>
</dbReference>
<evidence type="ECO:0000259" key="1">
    <source>
        <dbReference type="PROSITE" id="PS50011"/>
    </source>
</evidence>
<sequence length="355" mass="40414">MVRDSRGNVIPCTKSSFVADTQGQYIPIHPAGTGKSGQVWYALSAKEAFSSSKPSPCQLIAKICAVKIFPAGVSLRTYENSKRHPNDNVEEVKAMSKISRIAKGDMMRHFPQFIEALISSDCHHEISPWLSMRAVRGFELQDMLLFARQLKTPLPETLVYHCYVQLLRGLEFLHNNGISKMDIQPVNVMVDADTTKAEITGLPNFVWIDFGGCKDNIDADNAKIQRGIFYDFIHRLAIQLHVCECEIEDKGRLQVDLCKQHDRLWQGFVRIMQMSKSTIGHDPISVLYKNDTELKVGGRLFNMVETKRRYIPQFDQAIIKALMDHTIAYTPTMRNKFPVEKDVEQAIKEFSQFVS</sequence>
<accession>A0A9W4XL15</accession>
<dbReference type="OrthoDB" id="3795368at2759"/>
<feature type="domain" description="Protein kinase" evidence="1">
    <location>
        <begin position="25"/>
        <end position="355"/>
    </location>
</feature>
<dbReference type="InterPro" id="IPR011009">
    <property type="entry name" value="Kinase-like_dom_sf"/>
</dbReference>
<name>A0A9W4XL15_9PLEO</name>
<evidence type="ECO:0000313" key="3">
    <source>
        <dbReference type="Proteomes" id="UP001152607"/>
    </source>
</evidence>
<comment type="caution">
    <text evidence="2">The sequence shown here is derived from an EMBL/GenBank/DDBJ whole genome shotgun (WGS) entry which is preliminary data.</text>
</comment>
<dbReference type="PROSITE" id="PS50011">
    <property type="entry name" value="PROTEIN_KINASE_DOM"/>
    <property type="match status" value="1"/>
</dbReference>
<reference evidence="2" key="1">
    <citation type="submission" date="2023-01" db="EMBL/GenBank/DDBJ databases">
        <authorList>
            <person name="Van Ghelder C."/>
            <person name="Rancurel C."/>
        </authorList>
    </citation>
    <scope>NUCLEOTIDE SEQUENCE</scope>
    <source>
        <strain evidence="2">CNCM I-4278</strain>
    </source>
</reference>
<dbReference type="EMBL" id="CAOQHR010000003">
    <property type="protein sequence ID" value="CAI6332450.1"/>
    <property type="molecule type" value="Genomic_DNA"/>
</dbReference>
<protein>
    <recommendedName>
        <fullName evidence="1">Protein kinase domain-containing protein</fullName>
    </recommendedName>
</protein>
<dbReference type="GO" id="GO:0005524">
    <property type="term" value="F:ATP binding"/>
    <property type="evidence" value="ECO:0007669"/>
    <property type="project" value="InterPro"/>
</dbReference>
<dbReference type="Proteomes" id="UP001152607">
    <property type="component" value="Unassembled WGS sequence"/>
</dbReference>
<dbReference type="InterPro" id="IPR000719">
    <property type="entry name" value="Prot_kinase_dom"/>
</dbReference>
<evidence type="ECO:0000313" key="2">
    <source>
        <dbReference type="EMBL" id="CAI6332450.1"/>
    </source>
</evidence>
<dbReference type="AlphaFoldDB" id="A0A9W4XL15"/>
<keyword evidence="3" id="KW-1185">Reference proteome</keyword>
<dbReference type="SUPFAM" id="SSF56112">
    <property type="entry name" value="Protein kinase-like (PK-like)"/>
    <property type="match status" value="1"/>
</dbReference>
<organism evidence="2 3">
    <name type="scientific">Periconia digitata</name>
    <dbReference type="NCBI Taxonomy" id="1303443"/>
    <lineage>
        <taxon>Eukaryota</taxon>
        <taxon>Fungi</taxon>
        <taxon>Dikarya</taxon>
        <taxon>Ascomycota</taxon>
        <taxon>Pezizomycotina</taxon>
        <taxon>Dothideomycetes</taxon>
        <taxon>Pleosporomycetidae</taxon>
        <taxon>Pleosporales</taxon>
        <taxon>Massarineae</taxon>
        <taxon>Periconiaceae</taxon>
        <taxon>Periconia</taxon>
    </lineage>
</organism>
<gene>
    <name evidence="2" type="ORF">PDIGIT_LOCUS5475</name>
</gene>